<dbReference type="AlphaFoldDB" id="A0AAN7IP77"/>
<protein>
    <submittedName>
        <fullName evidence="1">Uncharacterized protein</fullName>
    </submittedName>
</protein>
<gene>
    <name evidence="1" type="ORF">RGQ29_022387</name>
</gene>
<evidence type="ECO:0000313" key="1">
    <source>
        <dbReference type="EMBL" id="KAK4584634.1"/>
    </source>
</evidence>
<dbReference type="PANTHER" id="PTHR47723">
    <property type="entry name" value="OS05G0353850 PROTEIN"/>
    <property type="match status" value="1"/>
</dbReference>
<keyword evidence="2" id="KW-1185">Reference proteome</keyword>
<dbReference type="InterPro" id="IPR053151">
    <property type="entry name" value="RNase_H-like"/>
</dbReference>
<accession>A0AAN7IP77</accession>
<proteinExistence type="predicted"/>
<dbReference type="Proteomes" id="UP001324115">
    <property type="component" value="Unassembled WGS sequence"/>
</dbReference>
<dbReference type="PANTHER" id="PTHR47723:SF21">
    <property type="entry name" value="POLYNUCLEOTIDYL TRANSFERASE, RIBONUCLEASE H-LIKE SUPERFAMILY PROTEIN"/>
    <property type="match status" value="1"/>
</dbReference>
<sequence length="101" mass="10748">MRSEFNGCAAPKEGWIKFNMDAAVSENFTALAVVVRDKSGCEAPKEGWIKLNVDAAVSENLTALAVVVRDKNGDSQKSGLKLMNGAPCCKLKLQLCSGQSS</sequence>
<reference evidence="1 2" key="1">
    <citation type="journal article" date="2023" name="G3 (Bethesda)">
        <title>A haplotype-resolved chromosome-scale genome for Quercus rubra L. provides insights into the genetics of adaptive traits for red oak species.</title>
        <authorList>
            <person name="Kapoor B."/>
            <person name="Jenkins J."/>
            <person name="Schmutz J."/>
            <person name="Zhebentyayeva T."/>
            <person name="Kuelheim C."/>
            <person name="Coggeshall M."/>
            <person name="Heim C."/>
            <person name="Lasky J.R."/>
            <person name="Leites L."/>
            <person name="Islam-Faridi N."/>
            <person name="Romero-Severson J."/>
            <person name="DeLeo V.L."/>
            <person name="Lucas S.M."/>
            <person name="Lazic D."/>
            <person name="Gailing O."/>
            <person name="Carlson J."/>
            <person name="Staton M."/>
        </authorList>
    </citation>
    <scope>NUCLEOTIDE SEQUENCE [LARGE SCALE GENOMIC DNA]</scope>
    <source>
        <strain evidence="1">Pseudo-F2</strain>
    </source>
</reference>
<dbReference type="EMBL" id="JAXUIC010000006">
    <property type="protein sequence ID" value="KAK4584634.1"/>
    <property type="molecule type" value="Genomic_DNA"/>
</dbReference>
<organism evidence="1 2">
    <name type="scientific">Quercus rubra</name>
    <name type="common">Northern red oak</name>
    <name type="synonym">Quercus borealis</name>
    <dbReference type="NCBI Taxonomy" id="3512"/>
    <lineage>
        <taxon>Eukaryota</taxon>
        <taxon>Viridiplantae</taxon>
        <taxon>Streptophyta</taxon>
        <taxon>Embryophyta</taxon>
        <taxon>Tracheophyta</taxon>
        <taxon>Spermatophyta</taxon>
        <taxon>Magnoliopsida</taxon>
        <taxon>eudicotyledons</taxon>
        <taxon>Gunneridae</taxon>
        <taxon>Pentapetalae</taxon>
        <taxon>rosids</taxon>
        <taxon>fabids</taxon>
        <taxon>Fagales</taxon>
        <taxon>Fagaceae</taxon>
        <taxon>Quercus</taxon>
    </lineage>
</organism>
<evidence type="ECO:0000313" key="2">
    <source>
        <dbReference type="Proteomes" id="UP001324115"/>
    </source>
</evidence>
<comment type="caution">
    <text evidence="1">The sequence shown here is derived from an EMBL/GenBank/DDBJ whole genome shotgun (WGS) entry which is preliminary data.</text>
</comment>
<name>A0AAN7IP77_QUERU</name>